<comment type="similarity">
    <text evidence="2">Belongs to the RNase H family.</text>
</comment>
<dbReference type="PROSITE" id="PS50879">
    <property type="entry name" value="RNASE_H_1"/>
    <property type="match status" value="1"/>
</dbReference>
<dbReference type="InterPro" id="IPR002156">
    <property type="entry name" value="RNaseH_domain"/>
</dbReference>
<reference evidence="9" key="1">
    <citation type="submission" date="2021-07" db="EMBL/GenBank/DDBJ databases">
        <authorList>
            <person name="Durling M."/>
        </authorList>
    </citation>
    <scope>NUCLEOTIDE SEQUENCE</scope>
</reference>
<gene>
    <name evidence="9" type="ORF">HYFRA_00001474</name>
</gene>
<dbReference type="InterPro" id="IPR050092">
    <property type="entry name" value="RNase_H"/>
</dbReference>
<proteinExistence type="inferred from homology"/>
<evidence type="ECO:0000256" key="1">
    <source>
        <dbReference type="ARBA" id="ARBA00000077"/>
    </source>
</evidence>
<dbReference type="Gene3D" id="3.30.420.10">
    <property type="entry name" value="Ribonuclease H-like superfamily/Ribonuclease H"/>
    <property type="match status" value="1"/>
</dbReference>
<evidence type="ECO:0000256" key="4">
    <source>
        <dbReference type="ARBA" id="ARBA00022722"/>
    </source>
</evidence>
<accession>A0A9N9PZC4</accession>
<dbReference type="GO" id="GO:0004523">
    <property type="term" value="F:RNA-DNA hybrid ribonuclease activity"/>
    <property type="evidence" value="ECO:0007669"/>
    <property type="project" value="UniProtKB-EC"/>
</dbReference>
<dbReference type="GO" id="GO:0046872">
    <property type="term" value="F:metal ion binding"/>
    <property type="evidence" value="ECO:0007669"/>
    <property type="project" value="UniProtKB-KW"/>
</dbReference>
<dbReference type="Proteomes" id="UP000696280">
    <property type="component" value="Unassembled WGS sequence"/>
</dbReference>
<evidence type="ECO:0000256" key="2">
    <source>
        <dbReference type="ARBA" id="ARBA00005300"/>
    </source>
</evidence>
<evidence type="ECO:0000256" key="3">
    <source>
        <dbReference type="ARBA" id="ARBA00012180"/>
    </source>
</evidence>
<keyword evidence="5" id="KW-0479">Metal-binding</keyword>
<evidence type="ECO:0000313" key="9">
    <source>
        <dbReference type="EMBL" id="CAG8959572.1"/>
    </source>
</evidence>
<protein>
    <recommendedName>
        <fullName evidence="3">ribonuclease H</fullName>
        <ecNumber evidence="3">3.1.26.4</ecNumber>
    </recommendedName>
</protein>
<evidence type="ECO:0000256" key="5">
    <source>
        <dbReference type="ARBA" id="ARBA00022723"/>
    </source>
</evidence>
<dbReference type="EMBL" id="CAJVRL010000092">
    <property type="protein sequence ID" value="CAG8959572.1"/>
    <property type="molecule type" value="Genomic_DNA"/>
</dbReference>
<keyword evidence="7" id="KW-0378">Hydrolase</keyword>
<dbReference type="InterPro" id="IPR036397">
    <property type="entry name" value="RNaseH_sf"/>
</dbReference>
<keyword evidence="6" id="KW-0255">Endonuclease</keyword>
<dbReference type="AlphaFoldDB" id="A0A9N9PZC4"/>
<comment type="catalytic activity">
    <reaction evidence="1">
        <text>Endonucleolytic cleavage to 5'-phosphomonoester.</text>
        <dbReference type="EC" id="3.1.26.4"/>
    </reaction>
</comment>
<evidence type="ECO:0000313" key="10">
    <source>
        <dbReference type="Proteomes" id="UP000696280"/>
    </source>
</evidence>
<feature type="domain" description="RNase H type-1" evidence="8">
    <location>
        <begin position="1"/>
        <end position="164"/>
    </location>
</feature>
<evidence type="ECO:0000256" key="7">
    <source>
        <dbReference type="ARBA" id="ARBA00022801"/>
    </source>
</evidence>
<comment type="caution">
    <text evidence="9">The sequence shown here is derived from an EMBL/GenBank/DDBJ whole genome shotgun (WGS) entry which is preliminary data.</text>
</comment>
<dbReference type="SUPFAM" id="SSF53098">
    <property type="entry name" value="Ribonuclease H-like"/>
    <property type="match status" value="1"/>
</dbReference>
<keyword evidence="10" id="KW-1185">Reference proteome</keyword>
<dbReference type="OrthoDB" id="245563at2759"/>
<dbReference type="Pfam" id="PF00075">
    <property type="entry name" value="RNase_H"/>
    <property type="match status" value="1"/>
</dbReference>
<sequence length="185" mass="21061">MVYKIEVWIDGGCRGNGRMDAIGAAAAIFIGRYGKRETVQSFMQADSWRPVTNQRAELLAVILALEQAWKKYESLDNDPWLDVEIHTDSKYVIGCMTKWIEKWSRNGWTNSMGCPVANQDLVEKAYALQVRLKEEGNVDYIWVPRGENTEADGLCNELMDEHSEDDQDITYSGPLIDGQLCFVCR</sequence>
<dbReference type="GO" id="GO:0043137">
    <property type="term" value="P:DNA replication, removal of RNA primer"/>
    <property type="evidence" value="ECO:0007669"/>
    <property type="project" value="TreeGrafter"/>
</dbReference>
<organism evidence="9 10">
    <name type="scientific">Hymenoscyphus fraxineus</name>
    <dbReference type="NCBI Taxonomy" id="746836"/>
    <lineage>
        <taxon>Eukaryota</taxon>
        <taxon>Fungi</taxon>
        <taxon>Dikarya</taxon>
        <taxon>Ascomycota</taxon>
        <taxon>Pezizomycotina</taxon>
        <taxon>Leotiomycetes</taxon>
        <taxon>Helotiales</taxon>
        <taxon>Helotiaceae</taxon>
        <taxon>Hymenoscyphus</taxon>
    </lineage>
</organism>
<evidence type="ECO:0000259" key="8">
    <source>
        <dbReference type="PROSITE" id="PS50879"/>
    </source>
</evidence>
<dbReference type="InterPro" id="IPR012337">
    <property type="entry name" value="RNaseH-like_sf"/>
</dbReference>
<dbReference type="EC" id="3.1.26.4" evidence="3"/>
<keyword evidence="4" id="KW-0540">Nuclease</keyword>
<dbReference type="PANTHER" id="PTHR10642">
    <property type="entry name" value="RIBONUCLEASE H1"/>
    <property type="match status" value="1"/>
</dbReference>
<dbReference type="PANTHER" id="PTHR10642:SF26">
    <property type="entry name" value="RIBONUCLEASE H1"/>
    <property type="match status" value="1"/>
</dbReference>
<evidence type="ECO:0000256" key="6">
    <source>
        <dbReference type="ARBA" id="ARBA00022759"/>
    </source>
</evidence>
<name>A0A9N9PZC4_9HELO</name>
<dbReference type="GO" id="GO:0003676">
    <property type="term" value="F:nucleic acid binding"/>
    <property type="evidence" value="ECO:0007669"/>
    <property type="project" value="InterPro"/>
</dbReference>